<evidence type="ECO:0000256" key="1">
    <source>
        <dbReference type="ARBA" id="ARBA00004117"/>
    </source>
</evidence>
<proteinExistence type="predicted"/>
<evidence type="ECO:0000313" key="4">
    <source>
        <dbReference type="Proteomes" id="UP000609121"/>
    </source>
</evidence>
<comment type="subcellular location">
    <subcellularLocation>
        <location evidence="1">Bacterial flagellum basal body</location>
    </subcellularLocation>
</comment>
<dbReference type="AlphaFoldDB" id="A0A8J7CZ04"/>
<name>A0A8J7CZ04_9RHOB</name>
<comment type="caution">
    <text evidence="3">The sequence shown here is derived from an EMBL/GenBank/DDBJ whole genome shotgun (WGS) entry which is preliminary data.</text>
</comment>
<accession>A0A8J7CZ04</accession>
<dbReference type="GO" id="GO:0009425">
    <property type="term" value="C:bacterial-type flagellum basal body"/>
    <property type="evidence" value="ECO:0007669"/>
    <property type="project" value="UniProtKB-SubCell"/>
</dbReference>
<dbReference type="RefSeq" id="WP_193185988.1">
    <property type="nucleotide sequence ID" value="NZ_JACVXA010000078.1"/>
</dbReference>
<dbReference type="EMBL" id="JACVXA010000078">
    <property type="protein sequence ID" value="MBE3640227.1"/>
    <property type="molecule type" value="Genomic_DNA"/>
</dbReference>
<evidence type="ECO:0000259" key="2">
    <source>
        <dbReference type="Pfam" id="PF00460"/>
    </source>
</evidence>
<evidence type="ECO:0000313" key="3">
    <source>
        <dbReference type="EMBL" id="MBE3640227.1"/>
    </source>
</evidence>
<dbReference type="Proteomes" id="UP000609121">
    <property type="component" value="Unassembled WGS sequence"/>
</dbReference>
<dbReference type="InterPro" id="IPR001444">
    <property type="entry name" value="Flag_bb_rod_N"/>
</dbReference>
<protein>
    <submittedName>
        <fullName evidence="3">FlgB family protein</fullName>
    </submittedName>
</protein>
<dbReference type="NCBIfam" id="NF009270">
    <property type="entry name" value="PRK12627.1"/>
    <property type="match status" value="1"/>
</dbReference>
<dbReference type="Pfam" id="PF00460">
    <property type="entry name" value="Flg_bb_rod"/>
    <property type="match status" value="1"/>
</dbReference>
<gene>
    <name evidence="3" type="ORF">ICN82_18635</name>
</gene>
<organism evidence="3 4">
    <name type="scientific">Mangrovicoccus algicola</name>
    <dbReference type="NCBI Taxonomy" id="2771008"/>
    <lineage>
        <taxon>Bacteria</taxon>
        <taxon>Pseudomonadati</taxon>
        <taxon>Pseudomonadota</taxon>
        <taxon>Alphaproteobacteria</taxon>
        <taxon>Rhodobacterales</taxon>
        <taxon>Paracoccaceae</taxon>
        <taxon>Mangrovicoccus</taxon>
    </lineage>
</organism>
<keyword evidence="4" id="KW-1185">Reference proteome</keyword>
<sequence>MFASNDVFRMASALAAHAAARQTAISQNMANADTPGYRAMDARPFSDTIREAPALALRRTRPAHLGEPAALHRVRLEETVRPGDASPNGNSVSLEREMLNAAETKHSHDLALTVYRSGLTLLRSSLGRG</sequence>
<feature type="domain" description="Flagellar basal body rod protein N-terminal" evidence="2">
    <location>
        <begin position="12"/>
        <end position="38"/>
    </location>
</feature>
<reference evidence="3" key="1">
    <citation type="submission" date="2020-09" db="EMBL/GenBank/DDBJ databases">
        <title>A novel bacterium of genus Mangrovicoccus, isolated from South China Sea.</title>
        <authorList>
            <person name="Huang H."/>
            <person name="Mo K."/>
            <person name="Hu Y."/>
        </authorList>
    </citation>
    <scope>NUCLEOTIDE SEQUENCE</scope>
    <source>
        <strain evidence="3">HB182678</strain>
    </source>
</reference>